<gene>
    <name evidence="2" type="ORF">GGC33_00860</name>
</gene>
<organism evidence="2 3">
    <name type="scientific">Cyanobacterium aponinum 0216</name>
    <dbReference type="NCBI Taxonomy" id="2676140"/>
    <lineage>
        <taxon>Bacteria</taxon>
        <taxon>Bacillati</taxon>
        <taxon>Cyanobacteriota</taxon>
        <taxon>Cyanophyceae</taxon>
        <taxon>Oscillatoriophycideae</taxon>
        <taxon>Chroococcales</taxon>
        <taxon>Geminocystaceae</taxon>
        <taxon>Cyanobacterium</taxon>
    </lineage>
</organism>
<protein>
    <submittedName>
        <fullName evidence="2">Uncharacterized protein</fullName>
    </submittedName>
</protein>
<comment type="caution">
    <text evidence="2">The sequence shown here is derived from an EMBL/GenBank/DDBJ whole genome shotgun (WGS) entry which is preliminary data.</text>
</comment>
<evidence type="ECO:0000313" key="2">
    <source>
        <dbReference type="EMBL" id="MTF37487.1"/>
    </source>
</evidence>
<dbReference type="AlphaFoldDB" id="A0A844GLZ3"/>
<accession>A0A844GLZ3</accession>
<dbReference type="EMBL" id="WMIA01000001">
    <property type="protein sequence ID" value="MTF37487.1"/>
    <property type="molecule type" value="Genomic_DNA"/>
</dbReference>
<evidence type="ECO:0000313" key="3">
    <source>
        <dbReference type="Proteomes" id="UP000437131"/>
    </source>
</evidence>
<dbReference type="Proteomes" id="UP000437131">
    <property type="component" value="Unassembled WGS sequence"/>
</dbReference>
<evidence type="ECO:0000256" key="1">
    <source>
        <dbReference type="SAM" id="Phobius"/>
    </source>
</evidence>
<feature type="transmembrane region" description="Helical" evidence="1">
    <location>
        <begin position="6"/>
        <end position="29"/>
    </location>
</feature>
<proteinExistence type="predicted"/>
<dbReference type="RefSeq" id="WP_155082412.1">
    <property type="nucleotide sequence ID" value="NZ_WMIA01000001.1"/>
</dbReference>
<keyword evidence="1" id="KW-0812">Transmembrane</keyword>
<sequence>MKLDKINFQVIQIVAVLIGGVLVASPFIARIIERSHYQSLATEIVGYIEGIREQGNCQVNVQQGEISSNCADAFTLPEHIVIDKPLKLSYNNKILLADELLIISSRNYPEQYCIGFNGLLTRAGYYDGRCNNLENDR</sequence>
<keyword evidence="1" id="KW-0472">Membrane</keyword>
<keyword evidence="1" id="KW-1133">Transmembrane helix</keyword>
<name>A0A844GLZ3_9CHRO</name>
<reference evidence="2 3" key="1">
    <citation type="submission" date="2019-11" db="EMBL/GenBank/DDBJ databases">
        <title>Isolation of a new High Light Tolerant Cyanobacteria.</title>
        <authorList>
            <person name="Dobson Z."/>
            <person name="Vaughn N."/>
            <person name="Vaughn M."/>
            <person name="Fromme P."/>
            <person name="Mazor Y."/>
        </authorList>
    </citation>
    <scope>NUCLEOTIDE SEQUENCE [LARGE SCALE GENOMIC DNA]</scope>
    <source>
        <strain evidence="2 3">0216</strain>
    </source>
</reference>